<gene>
    <name evidence="1" type="ORF">CVD27_05200</name>
</gene>
<sequence length="57" mass="6747">MGKEPIKLGPYELRVYIEYLREELLDVGQKMGLSHQLTIQASEKLDYFLNEYKKVNN</sequence>
<dbReference type="GO" id="GO:0043937">
    <property type="term" value="P:regulation of sporulation"/>
    <property type="evidence" value="ECO:0007669"/>
    <property type="project" value="InterPro"/>
</dbReference>
<proteinExistence type="predicted"/>
<organism evidence="1 2">
    <name type="scientific">Neobacillus cucumis</name>
    <dbReference type="NCBI Taxonomy" id="1740721"/>
    <lineage>
        <taxon>Bacteria</taxon>
        <taxon>Bacillati</taxon>
        <taxon>Bacillota</taxon>
        <taxon>Bacilli</taxon>
        <taxon>Bacillales</taxon>
        <taxon>Bacillaceae</taxon>
        <taxon>Neobacillus</taxon>
    </lineage>
</organism>
<reference evidence="1 2" key="1">
    <citation type="submission" date="2017-11" db="EMBL/GenBank/DDBJ databases">
        <title>Comparitive Functional Genomics of Dry Heat Resistant strains isolated from the Viking Spacecraft.</title>
        <authorList>
            <person name="Seuylemezian A."/>
            <person name="Cooper K."/>
            <person name="Vaishampayan P."/>
        </authorList>
    </citation>
    <scope>NUCLEOTIDE SEQUENCE [LARGE SCALE GENOMIC DNA]</scope>
    <source>
        <strain evidence="1 2">V32-6</strain>
    </source>
</reference>
<evidence type="ECO:0000313" key="1">
    <source>
        <dbReference type="EMBL" id="PLS07081.1"/>
    </source>
</evidence>
<accession>A0A2N5HNH8</accession>
<protein>
    <recommendedName>
        <fullName evidence="3">Spo0E family sporulation regulatory protein-aspartic acid phosphatase</fullName>
    </recommendedName>
</protein>
<dbReference type="Pfam" id="PF09388">
    <property type="entry name" value="SpoOE-like"/>
    <property type="match status" value="1"/>
</dbReference>
<evidence type="ECO:0008006" key="3">
    <source>
        <dbReference type="Google" id="ProtNLM"/>
    </source>
</evidence>
<name>A0A2N5HNH8_9BACI</name>
<comment type="caution">
    <text evidence="1">The sequence shown here is derived from an EMBL/GenBank/DDBJ whole genome shotgun (WGS) entry which is preliminary data.</text>
</comment>
<dbReference type="Proteomes" id="UP000234950">
    <property type="component" value="Unassembled WGS sequence"/>
</dbReference>
<evidence type="ECO:0000313" key="2">
    <source>
        <dbReference type="Proteomes" id="UP000234950"/>
    </source>
</evidence>
<dbReference type="EMBL" id="PGVE01000028">
    <property type="protein sequence ID" value="PLS07081.1"/>
    <property type="molecule type" value="Genomic_DNA"/>
</dbReference>
<keyword evidence="2" id="KW-1185">Reference proteome</keyword>
<dbReference type="Gene3D" id="4.10.280.10">
    <property type="entry name" value="Helix-loop-helix DNA-binding domain"/>
    <property type="match status" value="1"/>
</dbReference>
<dbReference type="GO" id="GO:0046983">
    <property type="term" value="F:protein dimerization activity"/>
    <property type="evidence" value="ECO:0007669"/>
    <property type="project" value="InterPro"/>
</dbReference>
<dbReference type="SUPFAM" id="SSF140500">
    <property type="entry name" value="BAS1536-like"/>
    <property type="match status" value="1"/>
</dbReference>
<dbReference type="InterPro" id="IPR037208">
    <property type="entry name" value="Spo0E-like_sf"/>
</dbReference>
<dbReference type="OrthoDB" id="2887683at2"/>
<dbReference type="AlphaFoldDB" id="A0A2N5HNH8"/>
<dbReference type="InterPro" id="IPR036638">
    <property type="entry name" value="HLH_DNA-bd_sf"/>
</dbReference>
<dbReference type="RefSeq" id="WP_101646822.1">
    <property type="nucleotide sequence ID" value="NZ_PGVE01000028.1"/>
</dbReference>
<dbReference type="InterPro" id="IPR018540">
    <property type="entry name" value="Spo0E-like"/>
</dbReference>